<feature type="signal peptide" evidence="1">
    <location>
        <begin position="1"/>
        <end position="19"/>
    </location>
</feature>
<dbReference type="EMBL" id="JBHSAT010000004">
    <property type="protein sequence ID" value="MFC3876551.1"/>
    <property type="molecule type" value="Genomic_DNA"/>
</dbReference>
<evidence type="ECO:0000256" key="1">
    <source>
        <dbReference type="SAM" id="SignalP"/>
    </source>
</evidence>
<evidence type="ECO:0000313" key="3">
    <source>
        <dbReference type="Proteomes" id="UP001595812"/>
    </source>
</evidence>
<comment type="caution">
    <text evidence="2">The sequence shown here is derived from an EMBL/GenBank/DDBJ whole genome shotgun (WGS) entry which is preliminary data.</text>
</comment>
<accession>A0ABV8AEP0</accession>
<protein>
    <recommendedName>
        <fullName evidence="4">Nitrite reductase/ring-hydroxylating ferredoxin subunit</fullName>
    </recommendedName>
</protein>
<organism evidence="2 3">
    <name type="scientific">Winogradskyella maritima</name>
    <dbReference type="NCBI Taxonomy" id="1517766"/>
    <lineage>
        <taxon>Bacteria</taxon>
        <taxon>Pseudomonadati</taxon>
        <taxon>Bacteroidota</taxon>
        <taxon>Flavobacteriia</taxon>
        <taxon>Flavobacteriales</taxon>
        <taxon>Flavobacteriaceae</taxon>
        <taxon>Winogradskyella</taxon>
    </lineage>
</organism>
<evidence type="ECO:0008006" key="4">
    <source>
        <dbReference type="Google" id="ProtNLM"/>
    </source>
</evidence>
<keyword evidence="1" id="KW-0732">Signal</keyword>
<keyword evidence="3" id="KW-1185">Reference proteome</keyword>
<name>A0ABV8AEP0_9FLAO</name>
<gene>
    <name evidence="2" type="ORF">ACFOSX_04835</name>
</gene>
<dbReference type="RefSeq" id="WP_386097567.1">
    <property type="nucleotide sequence ID" value="NZ_JBHSAT010000004.1"/>
</dbReference>
<proteinExistence type="predicted"/>
<feature type="chain" id="PRO_5047067191" description="Nitrite reductase/ring-hydroxylating ferredoxin subunit" evidence="1">
    <location>
        <begin position="20"/>
        <end position="143"/>
    </location>
</feature>
<sequence>MKKVAFLLLSILFFGCAGDDRPNQCSFLLNVGVNFNVNLNLPQFNQLQFPVNAVRVEGPGNNGLILVAVNSGTIRAWDGSDPNHAPSSCSGLMINGLTATCGCPDGNEYELLSGQIVGNNPQPCTLREYRVTALGNNQFVVNN</sequence>
<dbReference type="PROSITE" id="PS51257">
    <property type="entry name" value="PROKAR_LIPOPROTEIN"/>
    <property type="match status" value="1"/>
</dbReference>
<dbReference type="Proteomes" id="UP001595812">
    <property type="component" value="Unassembled WGS sequence"/>
</dbReference>
<evidence type="ECO:0000313" key="2">
    <source>
        <dbReference type="EMBL" id="MFC3876551.1"/>
    </source>
</evidence>
<reference evidence="3" key="1">
    <citation type="journal article" date="2019" name="Int. J. Syst. Evol. Microbiol.">
        <title>The Global Catalogue of Microorganisms (GCM) 10K type strain sequencing project: providing services to taxonomists for standard genome sequencing and annotation.</title>
        <authorList>
            <consortium name="The Broad Institute Genomics Platform"/>
            <consortium name="The Broad Institute Genome Sequencing Center for Infectious Disease"/>
            <person name="Wu L."/>
            <person name="Ma J."/>
        </authorList>
    </citation>
    <scope>NUCLEOTIDE SEQUENCE [LARGE SCALE GENOMIC DNA]</scope>
    <source>
        <strain evidence="3">CECT 8979</strain>
    </source>
</reference>